<reference evidence="1" key="1">
    <citation type="submission" date="2023-08" db="EMBL/GenBank/DDBJ databases">
        <title>The Comparative Genomic Analysis of Yersiniaceae from Polar Regions.</title>
        <authorList>
            <person name="Goncharov A."/>
            <person name="Aslanov B."/>
            <person name="Kolodzhieva V."/>
            <person name="Azarov D."/>
            <person name="Mochov A."/>
            <person name="Lebedeva E."/>
        </authorList>
    </citation>
    <scope>NUCLEOTIDE SEQUENCE</scope>
    <source>
        <strain evidence="1">Vf</strain>
    </source>
</reference>
<dbReference type="Proteomes" id="UP001224622">
    <property type="component" value="Unassembled WGS sequence"/>
</dbReference>
<dbReference type="RefSeq" id="WP_255519155.1">
    <property type="nucleotide sequence ID" value="NZ_CAMKVM010000021.1"/>
</dbReference>
<proteinExistence type="predicted"/>
<sequence>MIYVQKSINHRQGKPSLTYRASAIFCLGGENACGLRLARG</sequence>
<comment type="caution">
    <text evidence="1">The sequence shown here is derived from an EMBL/GenBank/DDBJ whole genome shotgun (WGS) entry which is preliminary data.</text>
</comment>
<organism evidence="1 2">
    <name type="scientific">Serratia fonticola</name>
    <dbReference type="NCBI Taxonomy" id="47917"/>
    <lineage>
        <taxon>Bacteria</taxon>
        <taxon>Pseudomonadati</taxon>
        <taxon>Pseudomonadota</taxon>
        <taxon>Gammaproteobacteria</taxon>
        <taxon>Enterobacterales</taxon>
        <taxon>Yersiniaceae</taxon>
        <taxon>Serratia</taxon>
    </lineage>
</organism>
<accession>A0AAJ1YGK7</accession>
<protein>
    <submittedName>
        <fullName evidence="1">Uncharacterized protein</fullName>
    </submittedName>
</protein>
<evidence type="ECO:0000313" key="2">
    <source>
        <dbReference type="Proteomes" id="UP001224622"/>
    </source>
</evidence>
<gene>
    <name evidence="1" type="ORF">RDT67_15600</name>
</gene>
<evidence type="ECO:0000313" key="1">
    <source>
        <dbReference type="EMBL" id="MDQ9127850.1"/>
    </source>
</evidence>
<dbReference type="AlphaFoldDB" id="A0AAJ1YGK7"/>
<name>A0AAJ1YGK7_SERFO</name>
<dbReference type="EMBL" id="JAVIGA010000016">
    <property type="protein sequence ID" value="MDQ9127850.1"/>
    <property type="molecule type" value="Genomic_DNA"/>
</dbReference>